<evidence type="ECO:0000256" key="1">
    <source>
        <dbReference type="SAM" id="MobiDB-lite"/>
    </source>
</evidence>
<proteinExistence type="predicted"/>
<reference evidence="3" key="1">
    <citation type="journal article" date="2018" name="Nat. Microbiol.">
        <title>Leveraging single-cell genomics to expand the fungal tree of life.</title>
        <authorList>
            <person name="Ahrendt S.R."/>
            <person name="Quandt C.A."/>
            <person name="Ciobanu D."/>
            <person name="Clum A."/>
            <person name="Salamov A."/>
            <person name="Andreopoulos B."/>
            <person name="Cheng J.F."/>
            <person name="Woyke T."/>
            <person name="Pelin A."/>
            <person name="Henrissat B."/>
            <person name="Reynolds N.K."/>
            <person name="Benny G.L."/>
            <person name="Smith M.E."/>
            <person name="James T.Y."/>
            <person name="Grigoriev I.V."/>
        </authorList>
    </citation>
    <scope>NUCLEOTIDE SEQUENCE [LARGE SCALE GENOMIC DNA]</scope>
    <source>
        <strain evidence="3">RSA 468</strain>
    </source>
</reference>
<name>A0A4P9ZUX1_9FUNG</name>
<feature type="compositionally biased region" description="Polar residues" evidence="1">
    <location>
        <begin position="55"/>
        <end position="71"/>
    </location>
</feature>
<keyword evidence="3" id="KW-1185">Reference proteome</keyword>
<dbReference type="EMBL" id="ML002503">
    <property type="protein sequence ID" value="RKP37374.1"/>
    <property type="molecule type" value="Genomic_DNA"/>
</dbReference>
<feature type="region of interest" description="Disordered" evidence="1">
    <location>
        <begin position="1"/>
        <end position="97"/>
    </location>
</feature>
<feature type="compositionally biased region" description="Pro residues" evidence="1">
    <location>
        <begin position="75"/>
        <end position="94"/>
    </location>
</feature>
<gene>
    <name evidence="2" type="ORF">BJ085DRAFT_31088</name>
</gene>
<evidence type="ECO:0000313" key="3">
    <source>
        <dbReference type="Proteomes" id="UP000268162"/>
    </source>
</evidence>
<dbReference type="AlphaFoldDB" id="A0A4P9ZUX1"/>
<accession>A0A4P9ZUX1</accession>
<feature type="compositionally biased region" description="Low complexity" evidence="1">
    <location>
        <begin position="1"/>
        <end position="25"/>
    </location>
</feature>
<evidence type="ECO:0000313" key="2">
    <source>
        <dbReference type="EMBL" id="RKP37374.1"/>
    </source>
</evidence>
<dbReference type="Proteomes" id="UP000268162">
    <property type="component" value="Unassembled WGS sequence"/>
</dbReference>
<feature type="compositionally biased region" description="Gly residues" evidence="1">
    <location>
        <begin position="26"/>
        <end position="35"/>
    </location>
</feature>
<sequence>MNPPNYSGAHYPPYSPPASSQPANGWSGGGGGGGQPYPPSGSDAHQQYYPPPPATSVSANPAYPYNNTAYLQAQGPPPPPSVAFPGTAYPPPSHPYSQVQAQSLGTMALPVPIALTPEQIHGRLWELCKFYLACARDICSFQDQIEPQMIPNRAEHYILAAISTAQALLDTPVGPSTPMTPLAPYMELKVRCLLSDLLLKYTKNYDEAETHIQKASLLAPQSNV</sequence>
<organism evidence="2 3">
    <name type="scientific">Dimargaris cristalligena</name>
    <dbReference type="NCBI Taxonomy" id="215637"/>
    <lineage>
        <taxon>Eukaryota</taxon>
        <taxon>Fungi</taxon>
        <taxon>Fungi incertae sedis</taxon>
        <taxon>Zoopagomycota</taxon>
        <taxon>Kickxellomycotina</taxon>
        <taxon>Dimargaritomycetes</taxon>
        <taxon>Dimargaritales</taxon>
        <taxon>Dimargaritaceae</taxon>
        <taxon>Dimargaris</taxon>
    </lineage>
</organism>
<protein>
    <submittedName>
        <fullName evidence="2">Uncharacterized protein</fullName>
    </submittedName>
</protein>